<name>A0A4Y2UI05_ARAVE</name>
<keyword evidence="3" id="KW-1185">Reference proteome</keyword>
<sequence length="123" mass="14269">MRLSDSSKIQNRAGCAFVHFQENDEIFSELLRLSDEETVFMAEVVAIRQAVKIQIKNAAPREILEAWQQRWSGSSNARWTYSLLSKVDYKRIYGDFFLNQFSTGHGVFPFFDTHGGPDYPKWV</sequence>
<gene>
    <name evidence="2" type="ORF">AVEN_200719_1</name>
    <name evidence="1" type="ORF">AVEN_254416_1</name>
</gene>
<reference evidence="2 3" key="1">
    <citation type="journal article" date="2019" name="Sci. Rep.">
        <title>Orb-weaving spider Araneus ventricosus genome elucidates the spidroin gene catalogue.</title>
        <authorList>
            <person name="Kono N."/>
            <person name="Nakamura H."/>
            <person name="Ohtoshi R."/>
            <person name="Moran D.A.P."/>
            <person name="Shinohara A."/>
            <person name="Yoshida Y."/>
            <person name="Fujiwara M."/>
            <person name="Mori M."/>
            <person name="Tomita M."/>
            <person name="Arakawa K."/>
        </authorList>
    </citation>
    <scope>NUCLEOTIDE SEQUENCE [LARGE SCALE GENOMIC DNA]</scope>
</reference>
<dbReference type="EMBL" id="BGPR01036148">
    <property type="protein sequence ID" value="GBO11218.1"/>
    <property type="molecule type" value="Genomic_DNA"/>
</dbReference>
<comment type="caution">
    <text evidence="2">The sequence shown here is derived from an EMBL/GenBank/DDBJ whole genome shotgun (WGS) entry which is preliminary data.</text>
</comment>
<evidence type="ECO:0000313" key="1">
    <source>
        <dbReference type="EMBL" id="GBO11218.1"/>
    </source>
</evidence>
<organism evidence="2 3">
    <name type="scientific">Araneus ventricosus</name>
    <name type="common">Orbweaver spider</name>
    <name type="synonym">Epeira ventricosa</name>
    <dbReference type="NCBI Taxonomy" id="182803"/>
    <lineage>
        <taxon>Eukaryota</taxon>
        <taxon>Metazoa</taxon>
        <taxon>Ecdysozoa</taxon>
        <taxon>Arthropoda</taxon>
        <taxon>Chelicerata</taxon>
        <taxon>Arachnida</taxon>
        <taxon>Araneae</taxon>
        <taxon>Araneomorphae</taxon>
        <taxon>Entelegynae</taxon>
        <taxon>Araneoidea</taxon>
        <taxon>Araneidae</taxon>
        <taxon>Araneus</taxon>
    </lineage>
</organism>
<dbReference type="AlphaFoldDB" id="A0A4Y2UI05"/>
<evidence type="ECO:0000313" key="3">
    <source>
        <dbReference type="Proteomes" id="UP000499080"/>
    </source>
</evidence>
<evidence type="ECO:0000313" key="2">
    <source>
        <dbReference type="EMBL" id="GBO11256.1"/>
    </source>
</evidence>
<accession>A0A4Y2UI05</accession>
<protein>
    <submittedName>
        <fullName evidence="2">Uncharacterized protein</fullName>
    </submittedName>
</protein>
<dbReference type="EMBL" id="BGPR01036163">
    <property type="protein sequence ID" value="GBO11256.1"/>
    <property type="molecule type" value="Genomic_DNA"/>
</dbReference>
<dbReference type="Proteomes" id="UP000499080">
    <property type="component" value="Unassembled WGS sequence"/>
</dbReference>
<proteinExistence type="predicted"/>